<sequence length="170" mass="18079">MRSFSVFLISLLGGAAMVSAECCSSPAYCLDGRESSIWDCCAYGSCNIFCCNCDGGCITGPAKRSWEDWANHGPGHLPGLSDASSDCGLTRDDNQCVLDKIAELDTDHDGKVTLANILANPDVVRPGLSESGLSLAEIVGNLTKLFEIFDTSEDGYLVYDEANTPQPAKI</sequence>
<protein>
    <recommendedName>
        <fullName evidence="4">EF-hand domain-containing protein</fullName>
    </recommendedName>
</protein>
<dbReference type="OrthoDB" id="4120143at2759"/>
<dbReference type="RefSeq" id="XP_016223116.1">
    <property type="nucleotide sequence ID" value="XM_016370823.1"/>
</dbReference>
<name>A0A0D1ZA54_EXOME</name>
<gene>
    <name evidence="2" type="ORF">PV10_06071</name>
</gene>
<dbReference type="VEuPathDB" id="FungiDB:PV10_06071"/>
<evidence type="ECO:0000313" key="2">
    <source>
        <dbReference type="EMBL" id="KIV91542.1"/>
    </source>
</evidence>
<reference evidence="2 3" key="1">
    <citation type="submission" date="2015-01" db="EMBL/GenBank/DDBJ databases">
        <title>The Genome Sequence of Exophiala mesophila CBS40295.</title>
        <authorList>
            <consortium name="The Broad Institute Genomics Platform"/>
            <person name="Cuomo C."/>
            <person name="de Hoog S."/>
            <person name="Gorbushina A."/>
            <person name="Stielow B."/>
            <person name="Teixiera M."/>
            <person name="Abouelleil A."/>
            <person name="Chapman S.B."/>
            <person name="Priest M."/>
            <person name="Young S.K."/>
            <person name="Wortman J."/>
            <person name="Nusbaum C."/>
            <person name="Birren B."/>
        </authorList>
    </citation>
    <scope>NUCLEOTIDE SEQUENCE [LARGE SCALE GENOMIC DNA]</scope>
    <source>
        <strain evidence="2 3">CBS 40295</strain>
    </source>
</reference>
<dbReference type="HOGENOM" id="CLU_1594550_0_0_1"/>
<dbReference type="InterPro" id="IPR025061">
    <property type="entry name" value="Diedel"/>
</dbReference>
<dbReference type="AlphaFoldDB" id="A0A0D1ZA54"/>
<dbReference type="Gene3D" id="3.30.70.2800">
    <property type="match status" value="1"/>
</dbReference>
<dbReference type="EMBL" id="KN847523">
    <property type="protein sequence ID" value="KIV91542.1"/>
    <property type="molecule type" value="Genomic_DNA"/>
</dbReference>
<keyword evidence="1" id="KW-0732">Signal</keyword>
<dbReference type="Proteomes" id="UP000054302">
    <property type="component" value="Unassembled WGS sequence"/>
</dbReference>
<dbReference type="GeneID" id="27323916"/>
<feature type="signal peptide" evidence="1">
    <location>
        <begin position="1"/>
        <end position="20"/>
    </location>
</feature>
<dbReference type="SUPFAM" id="SSF47473">
    <property type="entry name" value="EF-hand"/>
    <property type="match status" value="1"/>
</dbReference>
<evidence type="ECO:0008006" key="4">
    <source>
        <dbReference type="Google" id="ProtNLM"/>
    </source>
</evidence>
<evidence type="ECO:0000313" key="3">
    <source>
        <dbReference type="Proteomes" id="UP000054302"/>
    </source>
</evidence>
<feature type="chain" id="PRO_5002237546" description="EF-hand domain-containing protein" evidence="1">
    <location>
        <begin position="21"/>
        <end position="170"/>
    </location>
</feature>
<evidence type="ECO:0000256" key="1">
    <source>
        <dbReference type="SAM" id="SignalP"/>
    </source>
</evidence>
<keyword evidence="3" id="KW-1185">Reference proteome</keyword>
<dbReference type="InterPro" id="IPR011992">
    <property type="entry name" value="EF-hand-dom_pair"/>
</dbReference>
<accession>A0A0D1ZA54</accession>
<dbReference type="Pfam" id="PF13164">
    <property type="entry name" value="Diedel"/>
    <property type="match status" value="1"/>
</dbReference>
<organism evidence="2 3">
    <name type="scientific">Exophiala mesophila</name>
    <name type="common">Black yeast-like fungus</name>
    <dbReference type="NCBI Taxonomy" id="212818"/>
    <lineage>
        <taxon>Eukaryota</taxon>
        <taxon>Fungi</taxon>
        <taxon>Dikarya</taxon>
        <taxon>Ascomycota</taxon>
        <taxon>Pezizomycotina</taxon>
        <taxon>Eurotiomycetes</taxon>
        <taxon>Chaetothyriomycetidae</taxon>
        <taxon>Chaetothyriales</taxon>
        <taxon>Herpotrichiellaceae</taxon>
        <taxon>Exophiala</taxon>
    </lineage>
</organism>
<proteinExistence type="predicted"/>